<gene>
    <name evidence="1" type="ORF">ALEPTO_LOCUS8948</name>
</gene>
<evidence type="ECO:0000313" key="1">
    <source>
        <dbReference type="EMBL" id="CAG8620563.1"/>
    </source>
</evidence>
<evidence type="ECO:0000313" key="2">
    <source>
        <dbReference type="Proteomes" id="UP000789508"/>
    </source>
</evidence>
<reference evidence="1" key="1">
    <citation type="submission" date="2021-06" db="EMBL/GenBank/DDBJ databases">
        <authorList>
            <person name="Kallberg Y."/>
            <person name="Tangrot J."/>
            <person name="Rosling A."/>
        </authorList>
    </citation>
    <scope>NUCLEOTIDE SEQUENCE</scope>
    <source>
        <strain evidence="1">FL130A</strain>
    </source>
</reference>
<keyword evidence="2" id="KW-1185">Reference proteome</keyword>
<dbReference type="AlphaFoldDB" id="A0A9N9GPI4"/>
<dbReference type="EMBL" id="CAJVPS010005973">
    <property type="protein sequence ID" value="CAG8620563.1"/>
    <property type="molecule type" value="Genomic_DNA"/>
</dbReference>
<protein>
    <submittedName>
        <fullName evidence="1">12156_t:CDS:1</fullName>
    </submittedName>
</protein>
<name>A0A9N9GPI4_9GLOM</name>
<comment type="caution">
    <text evidence="1">The sequence shown here is derived from an EMBL/GenBank/DDBJ whole genome shotgun (WGS) entry which is preliminary data.</text>
</comment>
<accession>A0A9N9GPI4</accession>
<organism evidence="1 2">
    <name type="scientific">Ambispora leptoticha</name>
    <dbReference type="NCBI Taxonomy" id="144679"/>
    <lineage>
        <taxon>Eukaryota</taxon>
        <taxon>Fungi</taxon>
        <taxon>Fungi incertae sedis</taxon>
        <taxon>Mucoromycota</taxon>
        <taxon>Glomeromycotina</taxon>
        <taxon>Glomeromycetes</taxon>
        <taxon>Archaeosporales</taxon>
        <taxon>Ambisporaceae</taxon>
        <taxon>Ambispora</taxon>
    </lineage>
</organism>
<sequence>MSSAMISPSELSRYADELIKDLSCGSRDQARRHLRQIGYSEEQENSIKDMAQSILKNSNLSHMEINEEASYIAYLGDEEMTDIVRSS</sequence>
<proteinExistence type="predicted"/>
<dbReference type="OrthoDB" id="2401740at2759"/>
<dbReference type="Proteomes" id="UP000789508">
    <property type="component" value="Unassembled WGS sequence"/>
</dbReference>